<evidence type="ECO:0000256" key="4">
    <source>
        <dbReference type="ARBA" id="ARBA00022679"/>
    </source>
</evidence>
<comment type="caution">
    <text evidence="10">The sequence shown here is derived from an EMBL/GenBank/DDBJ whole genome shotgun (WGS) entry which is preliminary data.</text>
</comment>
<keyword evidence="4" id="KW-0808">Transferase</keyword>
<dbReference type="EMBL" id="APPJ01000004">
    <property type="protein sequence ID" value="ENV18711.1"/>
    <property type="molecule type" value="Genomic_DNA"/>
</dbReference>
<evidence type="ECO:0000256" key="3">
    <source>
        <dbReference type="ARBA" id="ARBA00022603"/>
    </source>
</evidence>
<dbReference type="PROSITE" id="PS00092">
    <property type="entry name" value="N6_MTASE"/>
    <property type="match status" value="1"/>
</dbReference>
<keyword evidence="11" id="KW-1185">Reference proteome</keyword>
<dbReference type="eggNOG" id="COG0286">
    <property type="taxonomic scope" value="Bacteria"/>
</dbReference>
<dbReference type="Proteomes" id="UP000013148">
    <property type="component" value="Unassembled WGS sequence"/>
</dbReference>
<name>N8X378_ACIGI</name>
<dbReference type="PANTHER" id="PTHR42933">
    <property type="entry name" value="SLR6095 PROTEIN"/>
    <property type="match status" value="1"/>
</dbReference>
<dbReference type="PANTHER" id="PTHR42933:SF4">
    <property type="entry name" value="TYPE I RESTRICTION ENZYME ECOKI METHYLASE SUBUNIT"/>
    <property type="match status" value="1"/>
</dbReference>
<dbReference type="InterPro" id="IPR003356">
    <property type="entry name" value="DNA_methylase_A-5"/>
</dbReference>
<dbReference type="Gene3D" id="1.20.1260.30">
    <property type="match status" value="1"/>
</dbReference>
<comment type="similarity">
    <text evidence="1">Belongs to the N(4)/N(6)-methyltransferase family.</text>
</comment>
<evidence type="ECO:0000259" key="8">
    <source>
        <dbReference type="Pfam" id="PF02384"/>
    </source>
</evidence>
<gene>
    <name evidence="10" type="ORF">F964_00511</name>
</gene>
<dbReference type="PRINTS" id="PR00507">
    <property type="entry name" value="N12N6MTFRASE"/>
</dbReference>
<comment type="catalytic activity">
    <reaction evidence="7">
        <text>a 2'-deoxyadenosine in DNA + S-adenosyl-L-methionine = an N(6)-methyl-2'-deoxyadenosine in DNA + S-adenosyl-L-homocysteine + H(+)</text>
        <dbReference type="Rhea" id="RHEA:15197"/>
        <dbReference type="Rhea" id="RHEA-COMP:12418"/>
        <dbReference type="Rhea" id="RHEA-COMP:12419"/>
        <dbReference type="ChEBI" id="CHEBI:15378"/>
        <dbReference type="ChEBI" id="CHEBI:57856"/>
        <dbReference type="ChEBI" id="CHEBI:59789"/>
        <dbReference type="ChEBI" id="CHEBI:90615"/>
        <dbReference type="ChEBI" id="CHEBI:90616"/>
        <dbReference type="EC" id="2.1.1.72"/>
    </reaction>
</comment>
<evidence type="ECO:0000313" key="11">
    <source>
        <dbReference type="Proteomes" id="UP000013148"/>
    </source>
</evidence>
<dbReference type="GO" id="GO:0003677">
    <property type="term" value="F:DNA binding"/>
    <property type="evidence" value="ECO:0007669"/>
    <property type="project" value="InterPro"/>
</dbReference>
<dbReference type="PATRIC" id="fig|1217656.3.peg.498"/>
<reference evidence="10 11" key="1">
    <citation type="submission" date="2013-02" db="EMBL/GenBank/DDBJ databases">
        <title>The Genome Sequence of Acinetobacter guillouiae NIPH 991.</title>
        <authorList>
            <consortium name="The Broad Institute Genome Sequencing Platform"/>
            <consortium name="The Broad Institute Genome Sequencing Center for Infectious Disease"/>
            <person name="Cerqueira G."/>
            <person name="Feldgarden M."/>
            <person name="Courvalin P."/>
            <person name="Perichon B."/>
            <person name="Grillot-Courvalin C."/>
            <person name="Clermont D."/>
            <person name="Rocha E."/>
            <person name="Yoon E.-J."/>
            <person name="Nemec A."/>
            <person name="Walker B."/>
            <person name="Young S.K."/>
            <person name="Zeng Q."/>
            <person name="Gargeya S."/>
            <person name="Fitzgerald M."/>
            <person name="Haas B."/>
            <person name="Abouelleil A."/>
            <person name="Alvarado L."/>
            <person name="Arachchi H.M."/>
            <person name="Berlin A.M."/>
            <person name="Chapman S.B."/>
            <person name="Dewar J."/>
            <person name="Goldberg J."/>
            <person name="Griggs A."/>
            <person name="Gujja S."/>
            <person name="Hansen M."/>
            <person name="Howarth C."/>
            <person name="Imamovic A."/>
            <person name="Larimer J."/>
            <person name="McCowan C."/>
            <person name="Murphy C."/>
            <person name="Neiman D."/>
            <person name="Pearson M."/>
            <person name="Priest M."/>
            <person name="Roberts A."/>
            <person name="Saif S."/>
            <person name="Shea T."/>
            <person name="Sisk P."/>
            <person name="Sykes S."/>
            <person name="Wortman J."/>
            <person name="Nusbaum C."/>
            <person name="Birren B."/>
        </authorList>
    </citation>
    <scope>NUCLEOTIDE SEQUENCE [LARGE SCALE GENOMIC DNA]</scope>
    <source>
        <strain evidence="10 11">NIPH 991</strain>
    </source>
</reference>
<keyword evidence="3" id="KW-0489">Methyltransferase</keyword>
<dbReference type="InterPro" id="IPR051537">
    <property type="entry name" value="DNA_Adenine_Mtase"/>
</dbReference>
<dbReference type="CDD" id="cd02440">
    <property type="entry name" value="AdoMet_MTases"/>
    <property type="match status" value="1"/>
</dbReference>
<dbReference type="GO" id="GO:0032259">
    <property type="term" value="P:methylation"/>
    <property type="evidence" value="ECO:0007669"/>
    <property type="project" value="UniProtKB-KW"/>
</dbReference>
<dbReference type="Pfam" id="PF02384">
    <property type="entry name" value="N6_Mtase"/>
    <property type="match status" value="1"/>
</dbReference>
<keyword evidence="6" id="KW-0680">Restriction system</keyword>
<dbReference type="Pfam" id="PF12161">
    <property type="entry name" value="HsdM_N"/>
    <property type="match status" value="1"/>
</dbReference>
<dbReference type="GO" id="GO:0009307">
    <property type="term" value="P:DNA restriction-modification system"/>
    <property type="evidence" value="ECO:0007669"/>
    <property type="project" value="UniProtKB-KW"/>
</dbReference>
<dbReference type="GO" id="GO:0008170">
    <property type="term" value="F:N-methyltransferase activity"/>
    <property type="evidence" value="ECO:0007669"/>
    <property type="project" value="InterPro"/>
</dbReference>
<protein>
    <recommendedName>
        <fullName evidence="2">site-specific DNA-methyltransferase (adenine-specific)</fullName>
        <ecNumber evidence="2">2.1.1.72</ecNumber>
    </recommendedName>
</protein>
<dbReference type="EC" id="2.1.1.72" evidence="2"/>
<evidence type="ECO:0000256" key="1">
    <source>
        <dbReference type="ARBA" id="ARBA00006594"/>
    </source>
</evidence>
<evidence type="ECO:0000259" key="9">
    <source>
        <dbReference type="Pfam" id="PF12161"/>
    </source>
</evidence>
<evidence type="ECO:0000256" key="6">
    <source>
        <dbReference type="ARBA" id="ARBA00022747"/>
    </source>
</evidence>
<organism evidence="10 11">
    <name type="scientific">Acinetobacter guillouiae NIPH 991</name>
    <dbReference type="NCBI Taxonomy" id="1217656"/>
    <lineage>
        <taxon>Bacteria</taxon>
        <taxon>Pseudomonadati</taxon>
        <taxon>Pseudomonadota</taxon>
        <taxon>Gammaproteobacteria</taxon>
        <taxon>Moraxellales</taxon>
        <taxon>Moraxellaceae</taxon>
        <taxon>Acinetobacter</taxon>
    </lineage>
</organism>
<dbReference type="SUPFAM" id="SSF53335">
    <property type="entry name" value="S-adenosyl-L-methionine-dependent methyltransferases"/>
    <property type="match status" value="1"/>
</dbReference>
<sequence length="520" mass="58277">MTQNDIVQKLWNLCDVLKDDGINYSDYVSELVMLLFVKMVDELDDEFSTLSKIYPEKYKWEHLKEHNGLNLLTFYKQMLLDLSQSQHELISSIYANAQTRLREPRHLQQLINAFDQLDWFSIKADGLGDLYEGLLEKNATETKSGAGQYFTPRPLINSIVRCVQPQPNEVIQDPACGTAGFLISSDAYIKQHNDLYALTEAETQFYTLKAFTGVELVPNTRRLAQMNCLLHDIGGEQGAIKLGNSLGPVGENLAKADVILANPPFGTSKGGEASITRDDLPFNTSNKQLAFLQHIYKNLKPGGRAAVVLPDNVLFEAGQGTSIRKDLMNKCNVHTILRLPTGIFYAQGVKTNVLFFTKGTEVNPLQDENCTTETWVYDLRTNMPSFGKRTPFTENYLKGFEAVYGTDAKGLSPRMEGEWSLTEESQEQTLENSRWRKFSREWIKEQKGDSLDISWLKDNDAVDAANLPEPHVLASEAMSELTQALVELDALMQALGQADEANIQKQLLADVLGFANGEQA</sequence>
<dbReference type="InterPro" id="IPR038333">
    <property type="entry name" value="T1MK-like_N_sf"/>
</dbReference>
<evidence type="ECO:0000256" key="7">
    <source>
        <dbReference type="ARBA" id="ARBA00047942"/>
    </source>
</evidence>
<accession>N8X378</accession>
<dbReference type="RefSeq" id="WP_004817391.1">
    <property type="nucleotide sequence ID" value="NZ_KB849455.1"/>
</dbReference>
<dbReference type="InterPro" id="IPR022749">
    <property type="entry name" value="D12N6_MeTrfase_N"/>
</dbReference>
<feature type="domain" description="DNA methylase adenine-specific" evidence="8">
    <location>
        <begin position="124"/>
        <end position="407"/>
    </location>
</feature>
<evidence type="ECO:0000313" key="10">
    <source>
        <dbReference type="EMBL" id="ENV18711.1"/>
    </source>
</evidence>
<dbReference type="AlphaFoldDB" id="N8X378"/>
<dbReference type="HOGENOM" id="CLU_018284_2_0_6"/>
<keyword evidence="5" id="KW-0949">S-adenosyl-L-methionine</keyword>
<dbReference type="GO" id="GO:0009007">
    <property type="term" value="F:site-specific DNA-methyltransferase (adenine-specific) activity"/>
    <property type="evidence" value="ECO:0007669"/>
    <property type="project" value="UniProtKB-EC"/>
</dbReference>
<proteinExistence type="inferred from homology"/>
<dbReference type="Gene3D" id="3.40.50.150">
    <property type="entry name" value="Vaccinia Virus protein VP39"/>
    <property type="match status" value="1"/>
</dbReference>
<dbReference type="InterPro" id="IPR029063">
    <property type="entry name" value="SAM-dependent_MTases_sf"/>
</dbReference>
<feature type="domain" description="N6 adenine-specific DNA methyltransferase N-terminal" evidence="9">
    <location>
        <begin position="7"/>
        <end position="114"/>
    </location>
</feature>
<evidence type="ECO:0000256" key="5">
    <source>
        <dbReference type="ARBA" id="ARBA00022691"/>
    </source>
</evidence>
<dbReference type="InterPro" id="IPR002052">
    <property type="entry name" value="DNA_methylase_N6_adenine_CS"/>
</dbReference>
<evidence type="ECO:0000256" key="2">
    <source>
        <dbReference type="ARBA" id="ARBA00011900"/>
    </source>
</evidence>